<dbReference type="Proteomes" id="UP000199227">
    <property type="component" value="Unassembled WGS sequence"/>
</dbReference>
<reference evidence="6 7" key="1">
    <citation type="submission" date="2016-10" db="EMBL/GenBank/DDBJ databases">
        <authorList>
            <person name="de Groot N.N."/>
        </authorList>
    </citation>
    <scope>NUCLEOTIDE SEQUENCE [LARGE SCALE GENOMIC DNA]</scope>
    <source>
        <strain evidence="6 7">EP1-55-1</strain>
    </source>
</reference>
<evidence type="ECO:0000313" key="6">
    <source>
        <dbReference type="EMBL" id="SFP36197.1"/>
    </source>
</evidence>
<feature type="domain" description="RsdA/BaiN/AoA(So)-like Rossmann fold-like" evidence="4">
    <location>
        <begin position="2"/>
        <end position="401"/>
    </location>
</feature>
<keyword evidence="2" id="KW-0285">Flavoprotein</keyword>
<dbReference type="PRINTS" id="PR00368">
    <property type="entry name" value="FADPNR"/>
</dbReference>
<dbReference type="Gene3D" id="1.10.8.260">
    <property type="entry name" value="HI0933 insert domain-like"/>
    <property type="match status" value="1"/>
</dbReference>
<evidence type="ECO:0000259" key="5">
    <source>
        <dbReference type="Pfam" id="PF22780"/>
    </source>
</evidence>
<dbReference type="STRING" id="223786.SAMN05216234_11643"/>
<name>A0A1I5PQM7_9BACT</name>
<protein>
    <recommendedName>
        <fullName evidence="8">Flavoprotein, HI0933 family</fullName>
    </recommendedName>
</protein>
<dbReference type="InterPro" id="IPR004792">
    <property type="entry name" value="BaiN-like"/>
</dbReference>
<dbReference type="OrthoDB" id="9773233at2"/>
<evidence type="ECO:0000256" key="3">
    <source>
        <dbReference type="ARBA" id="ARBA00022827"/>
    </source>
</evidence>
<dbReference type="Pfam" id="PF22780">
    <property type="entry name" value="HI0933_like_1st"/>
    <property type="match status" value="1"/>
</dbReference>
<dbReference type="InterPro" id="IPR036188">
    <property type="entry name" value="FAD/NAD-bd_sf"/>
</dbReference>
<dbReference type="SUPFAM" id="SSF160996">
    <property type="entry name" value="HI0933 insert domain-like"/>
    <property type="match status" value="1"/>
</dbReference>
<sequence>MHVAIIGGGAAGLMAAITAAKAGVKVDLYEQNSEVGKKILASGNGRCNISNTSLSFNDYFGRHPSFVNFALKQFDFKAFERFCESIGLLLEAKPDGRCYPLSNTAKSVQNSLKCYTLYLGVKIVTQTTVNSVKKVSDKFVVETSDKKESYNKLLISTGSPAAPQLGGSDSGYKFAKSFGHTIVPTYPTLVGLHLADRWHERMSGVKCDAEVTLYINGKKEVTIGGDLLFTRYGVSGFAILDISSFAVPALTQGEKVTIGVNLLPSFDRQALVSYLQRTAKLAPYLTIESLLEGLLPYKIVQVLIDSLKIDSTILAVEAGAKLLRRIASQTLDWRFDVTDTHGYKHAEVAGGGVDTAEVDPKTMESKKVAGLYFAGEVLDIVGKRGGYNLHFAWASGYLAGNSMKRHP</sequence>
<dbReference type="InterPro" id="IPR055178">
    <property type="entry name" value="RsdA/BaiN/AoA(So)-like_dom"/>
</dbReference>
<dbReference type="Gene3D" id="3.50.50.60">
    <property type="entry name" value="FAD/NAD(P)-binding domain"/>
    <property type="match status" value="1"/>
</dbReference>
<dbReference type="PANTHER" id="PTHR42887">
    <property type="entry name" value="OS12G0638800 PROTEIN"/>
    <property type="match status" value="1"/>
</dbReference>
<evidence type="ECO:0008006" key="8">
    <source>
        <dbReference type="Google" id="ProtNLM"/>
    </source>
</evidence>
<keyword evidence="3" id="KW-0274">FAD</keyword>
<evidence type="ECO:0000256" key="1">
    <source>
        <dbReference type="ARBA" id="ARBA00001974"/>
    </source>
</evidence>
<dbReference type="EMBL" id="FOXB01000016">
    <property type="protein sequence ID" value="SFP36197.1"/>
    <property type="molecule type" value="Genomic_DNA"/>
</dbReference>
<comment type="cofactor">
    <cofactor evidence="1">
        <name>FAD</name>
        <dbReference type="ChEBI" id="CHEBI:57692"/>
    </cofactor>
</comment>
<dbReference type="InterPro" id="IPR023166">
    <property type="entry name" value="BaiN-like_dom_sf"/>
</dbReference>
<dbReference type="RefSeq" id="WP_092912337.1">
    <property type="nucleotide sequence ID" value="NZ_CP136592.1"/>
</dbReference>
<evidence type="ECO:0000256" key="2">
    <source>
        <dbReference type="ARBA" id="ARBA00022630"/>
    </source>
</evidence>
<keyword evidence="7" id="KW-1185">Reference proteome</keyword>
<accession>A0A1I5PQM7</accession>
<dbReference type="PANTHER" id="PTHR42887:SF2">
    <property type="entry name" value="OS12G0638800 PROTEIN"/>
    <property type="match status" value="1"/>
</dbReference>
<dbReference type="InterPro" id="IPR057661">
    <property type="entry name" value="RsdA/BaiN/AoA(So)_Rossmann"/>
</dbReference>
<dbReference type="AlphaFoldDB" id="A0A1I5PQM7"/>
<gene>
    <name evidence="6" type="ORF">SAMN05216234_11643</name>
</gene>
<organism evidence="6 7">
    <name type="scientific">Hydrogenimonas thermophila</name>
    <dbReference type="NCBI Taxonomy" id="223786"/>
    <lineage>
        <taxon>Bacteria</taxon>
        <taxon>Pseudomonadati</taxon>
        <taxon>Campylobacterota</taxon>
        <taxon>Epsilonproteobacteria</taxon>
        <taxon>Campylobacterales</taxon>
        <taxon>Hydrogenimonadaceae</taxon>
        <taxon>Hydrogenimonas</taxon>
    </lineage>
</organism>
<dbReference type="Gene3D" id="2.40.30.10">
    <property type="entry name" value="Translation factors"/>
    <property type="match status" value="1"/>
</dbReference>
<proteinExistence type="predicted"/>
<evidence type="ECO:0000259" key="4">
    <source>
        <dbReference type="Pfam" id="PF03486"/>
    </source>
</evidence>
<dbReference type="NCBIfam" id="TIGR00275">
    <property type="entry name" value="aminoacetone oxidase family FAD-binding enzyme"/>
    <property type="match status" value="1"/>
</dbReference>
<evidence type="ECO:0000313" key="7">
    <source>
        <dbReference type="Proteomes" id="UP000199227"/>
    </source>
</evidence>
<dbReference type="Pfam" id="PF03486">
    <property type="entry name" value="HI0933_like"/>
    <property type="match status" value="1"/>
</dbReference>
<dbReference type="PRINTS" id="PR00411">
    <property type="entry name" value="PNDRDTASEI"/>
</dbReference>
<feature type="domain" description="RsdA/BaiN/AoA(So)-like insert" evidence="5">
    <location>
        <begin position="186"/>
        <end position="348"/>
    </location>
</feature>
<dbReference type="SUPFAM" id="SSF51905">
    <property type="entry name" value="FAD/NAD(P)-binding domain"/>
    <property type="match status" value="1"/>
</dbReference>